<dbReference type="AlphaFoldDB" id="A0A4C1T2Q4"/>
<name>A0A4C1T2Q4_EUMVA</name>
<protein>
    <submittedName>
        <fullName evidence="2">Lysophosphatidylcholine acyltransferase 1</fullName>
    </submittedName>
</protein>
<dbReference type="PROSITE" id="PS00018">
    <property type="entry name" value="EF_HAND_1"/>
    <property type="match status" value="1"/>
</dbReference>
<dbReference type="Gene3D" id="1.10.238.10">
    <property type="entry name" value="EF-hand"/>
    <property type="match status" value="1"/>
</dbReference>
<gene>
    <name evidence="2" type="primary">LPCAT1</name>
    <name evidence="2" type="ORF">EVAR_7292_1</name>
</gene>
<proteinExistence type="predicted"/>
<dbReference type="Proteomes" id="UP000299102">
    <property type="component" value="Unassembled WGS sequence"/>
</dbReference>
<comment type="caution">
    <text evidence="2">The sequence shown here is derived from an EMBL/GenBank/DDBJ whole genome shotgun (WGS) entry which is preliminary data.</text>
</comment>
<dbReference type="SUPFAM" id="SSF47473">
    <property type="entry name" value="EF-hand"/>
    <property type="match status" value="1"/>
</dbReference>
<dbReference type="InterPro" id="IPR018247">
    <property type="entry name" value="EF_Hand_1_Ca_BS"/>
</dbReference>
<organism evidence="2 3">
    <name type="scientific">Eumeta variegata</name>
    <name type="common">Bagworm moth</name>
    <name type="synonym">Eumeta japonica</name>
    <dbReference type="NCBI Taxonomy" id="151549"/>
    <lineage>
        <taxon>Eukaryota</taxon>
        <taxon>Metazoa</taxon>
        <taxon>Ecdysozoa</taxon>
        <taxon>Arthropoda</taxon>
        <taxon>Hexapoda</taxon>
        <taxon>Insecta</taxon>
        <taxon>Pterygota</taxon>
        <taxon>Neoptera</taxon>
        <taxon>Endopterygota</taxon>
        <taxon>Lepidoptera</taxon>
        <taxon>Glossata</taxon>
        <taxon>Ditrysia</taxon>
        <taxon>Tineoidea</taxon>
        <taxon>Psychidae</taxon>
        <taxon>Oiketicinae</taxon>
        <taxon>Eumeta</taxon>
    </lineage>
</organism>
<sequence length="262" mass="29638">MQSLGARSHRELGSCGLWGHFLLAQIYQAFTGLVEIVDRRSRPGVVIHLAPPRGHVALGVPVLDYSYDDCRLIARAKQLGVPAAQRLVEVARLRHALGLEASQQELQLVSLGGSRWLDRGEFARRLCVEETENANRLYEIFVQKQCNLLYWPDYLLCAVFLMMQHAPLAHLLSYAFKIYDSSSTGRVSAADFEEMSSRCLGLYQEDAHRTFRHVDIHETGYIAYANRKADEHASHEKAGYTATMDTRNFKEVTSPMRCRPLG</sequence>
<evidence type="ECO:0000313" key="3">
    <source>
        <dbReference type="Proteomes" id="UP000299102"/>
    </source>
</evidence>
<evidence type="ECO:0000313" key="2">
    <source>
        <dbReference type="EMBL" id="GBP08702.1"/>
    </source>
</evidence>
<dbReference type="OrthoDB" id="272512at2759"/>
<dbReference type="EMBL" id="BGZK01000032">
    <property type="protein sequence ID" value="GBP08702.1"/>
    <property type="molecule type" value="Genomic_DNA"/>
</dbReference>
<keyword evidence="2" id="KW-0012">Acyltransferase</keyword>
<dbReference type="STRING" id="151549.A0A4C1T2Q4"/>
<keyword evidence="2" id="KW-0808">Transferase</keyword>
<keyword evidence="1" id="KW-0106">Calcium</keyword>
<dbReference type="GO" id="GO:0016746">
    <property type="term" value="F:acyltransferase activity"/>
    <property type="evidence" value="ECO:0007669"/>
    <property type="project" value="UniProtKB-KW"/>
</dbReference>
<evidence type="ECO:0000256" key="1">
    <source>
        <dbReference type="ARBA" id="ARBA00022837"/>
    </source>
</evidence>
<keyword evidence="3" id="KW-1185">Reference proteome</keyword>
<dbReference type="InterPro" id="IPR011992">
    <property type="entry name" value="EF-hand-dom_pair"/>
</dbReference>
<accession>A0A4C1T2Q4</accession>
<reference evidence="2 3" key="1">
    <citation type="journal article" date="2019" name="Commun. Biol.">
        <title>The bagworm genome reveals a unique fibroin gene that provides high tensile strength.</title>
        <authorList>
            <person name="Kono N."/>
            <person name="Nakamura H."/>
            <person name="Ohtoshi R."/>
            <person name="Tomita M."/>
            <person name="Numata K."/>
            <person name="Arakawa K."/>
        </authorList>
    </citation>
    <scope>NUCLEOTIDE SEQUENCE [LARGE SCALE GENOMIC DNA]</scope>
</reference>